<dbReference type="GO" id="GO:0004519">
    <property type="term" value="F:endonuclease activity"/>
    <property type="evidence" value="ECO:0007669"/>
    <property type="project" value="UniProtKB-KW"/>
</dbReference>
<keyword evidence="2" id="KW-0540">Nuclease</keyword>
<dbReference type="PANTHER" id="PTHR14859:SF15">
    <property type="entry name" value="ENDONUCLEASE_EXONUCLEASE_PHOSPHATASE DOMAIN-CONTAINING PROTEIN"/>
    <property type="match status" value="1"/>
</dbReference>
<accession>A0A3P5X2Z1</accession>
<dbReference type="InterPro" id="IPR051916">
    <property type="entry name" value="GPI-anchor_lipid_remodeler"/>
</dbReference>
<dbReference type="RefSeq" id="WP_124086796.1">
    <property type="nucleotide sequence ID" value="NZ_UXAW01000068.1"/>
</dbReference>
<sequence length="244" mass="26942">MTSPLLRVASYNIRKAMGTDRRRDPDRVLRVIADLGADVVALQEADLRLPPRRPVFLRQEIYERTGLVPVSFEHGRESLGWHGNALLVSPGFQVIERHHQDLPGLEPRGLVSALLAQGERRLRVVGVHLGLLRQSRRQQLSALLEMIPPGEQVPTLIAGDFNERSLEVGLGRLAKRFRILSGGPTYHSRHPLFALDRIAISDQFAGGEASVFTSFDASRASDHLPLVADVSLEGIPGLPAAREE</sequence>
<dbReference type="Pfam" id="PF03372">
    <property type="entry name" value="Exo_endo_phos"/>
    <property type="match status" value="1"/>
</dbReference>
<keyword evidence="2" id="KW-0378">Hydrolase</keyword>
<keyword evidence="3" id="KW-1185">Reference proteome</keyword>
<dbReference type="GO" id="GO:0006506">
    <property type="term" value="P:GPI anchor biosynthetic process"/>
    <property type="evidence" value="ECO:0007669"/>
    <property type="project" value="TreeGrafter"/>
</dbReference>
<gene>
    <name evidence="2" type="ORF">XINFAN_02107</name>
</gene>
<protein>
    <submittedName>
        <fullName evidence="2">Endonuclease/Exonuclease/phosphatase family protein</fullName>
    </submittedName>
</protein>
<dbReference type="InterPro" id="IPR005135">
    <property type="entry name" value="Endo/exonuclease/phosphatase"/>
</dbReference>
<dbReference type="EMBL" id="UXAW01000068">
    <property type="protein sequence ID" value="VDC28371.1"/>
    <property type="molecule type" value="Genomic_DNA"/>
</dbReference>
<dbReference type="SUPFAM" id="SSF56219">
    <property type="entry name" value="DNase I-like"/>
    <property type="match status" value="1"/>
</dbReference>
<evidence type="ECO:0000313" key="3">
    <source>
        <dbReference type="Proteomes" id="UP000277498"/>
    </source>
</evidence>
<keyword evidence="2" id="KW-0269">Exonuclease</keyword>
<organism evidence="2 3">
    <name type="scientific">Pseudogemmobacter humi</name>
    <dbReference type="NCBI Taxonomy" id="2483812"/>
    <lineage>
        <taxon>Bacteria</taxon>
        <taxon>Pseudomonadati</taxon>
        <taxon>Pseudomonadota</taxon>
        <taxon>Alphaproteobacteria</taxon>
        <taxon>Rhodobacterales</taxon>
        <taxon>Paracoccaceae</taxon>
        <taxon>Pseudogemmobacter</taxon>
    </lineage>
</organism>
<dbReference type="OrthoDB" id="9813425at2"/>
<dbReference type="Proteomes" id="UP000277498">
    <property type="component" value="Unassembled WGS sequence"/>
</dbReference>
<evidence type="ECO:0000259" key="1">
    <source>
        <dbReference type="Pfam" id="PF03372"/>
    </source>
</evidence>
<dbReference type="Gene3D" id="3.60.10.10">
    <property type="entry name" value="Endonuclease/exonuclease/phosphatase"/>
    <property type="match status" value="1"/>
</dbReference>
<keyword evidence="2" id="KW-0255">Endonuclease</keyword>
<name>A0A3P5X2Z1_9RHOB</name>
<proteinExistence type="predicted"/>
<feature type="domain" description="Endonuclease/exonuclease/phosphatase" evidence="1">
    <location>
        <begin position="9"/>
        <end position="223"/>
    </location>
</feature>
<dbReference type="InterPro" id="IPR036691">
    <property type="entry name" value="Endo/exonu/phosph_ase_sf"/>
</dbReference>
<dbReference type="PANTHER" id="PTHR14859">
    <property type="entry name" value="CALCOFLUOR WHITE HYPERSENSITIVE PROTEIN PRECURSOR"/>
    <property type="match status" value="1"/>
</dbReference>
<dbReference type="GO" id="GO:0016020">
    <property type="term" value="C:membrane"/>
    <property type="evidence" value="ECO:0007669"/>
    <property type="project" value="GOC"/>
</dbReference>
<dbReference type="AlphaFoldDB" id="A0A3P5X2Z1"/>
<dbReference type="GO" id="GO:0004527">
    <property type="term" value="F:exonuclease activity"/>
    <property type="evidence" value="ECO:0007669"/>
    <property type="project" value="UniProtKB-KW"/>
</dbReference>
<reference evidence="2 3" key="1">
    <citation type="submission" date="2018-11" db="EMBL/GenBank/DDBJ databases">
        <authorList>
            <person name="Criscuolo A."/>
        </authorList>
    </citation>
    <scope>NUCLEOTIDE SEQUENCE [LARGE SCALE GENOMIC DNA]</scope>
    <source>
        <strain evidence="2">ACIP111625</strain>
    </source>
</reference>
<evidence type="ECO:0000313" key="2">
    <source>
        <dbReference type="EMBL" id="VDC28371.1"/>
    </source>
</evidence>